<dbReference type="RefSeq" id="WP_160794271.1">
    <property type="nucleotide sequence ID" value="NZ_CANMWR010000001.1"/>
</dbReference>
<gene>
    <name evidence="2" type="ORF">GNT65_05135</name>
</gene>
<evidence type="ECO:0000313" key="2">
    <source>
        <dbReference type="EMBL" id="MXR68058.1"/>
    </source>
</evidence>
<accession>A0A6L7HY26</accession>
<name>A0A6L7HY26_9GAMM</name>
<keyword evidence="3" id="KW-1185">Reference proteome</keyword>
<evidence type="ECO:0000313" key="3">
    <source>
        <dbReference type="Proteomes" id="UP000474778"/>
    </source>
</evidence>
<dbReference type="AlphaFoldDB" id="A0A6L7HY26"/>
<organism evidence="2 3">
    <name type="scientific">Shewanella insulae</name>
    <dbReference type="NCBI Taxonomy" id="2681496"/>
    <lineage>
        <taxon>Bacteria</taxon>
        <taxon>Pseudomonadati</taxon>
        <taxon>Pseudomonadota</taxon>
        <taxon>Gammaproteobacteria</taxon>
        <taxon>Alteromonadales</taxon>
        <taxon>Shewanellaceae</taxon>
        <taxon>Shewanella</taxon>
    </lineage>
</organism>
<reference evidence="2 3" key="1">
    <citation type="submission" date="2019-12" db="EMBL/GenBank/DDBJ databases">
        <title>Shewanella insulae sp. nov., isolated from a tidal flat.</title>
        <authorList>
            <person name="Yoon J.-H."/>
        </authorList>
    </citation>
    <scope>NUCLEOTIDE SEQUENCE [LARGE SCALE GENOMIC DNA]</scope>
    <source>
        <strain evidence="2 3">JBTF-M18</strain>
    </source>
</reference>
<feature type="transmembrane region" description="Helical" evidence="1">
    <location>
        <begin position="20"/>
        <end position="43"/>
    </location>
</feature>
<dbReference type="EMBL" id="WRPA01000003">
    <property type="protein sequence ID" value="MXR68058.1"/>
    <property type="molecule type" value="Genomic_DNA"/>
</dbReference>
<evidence type="ECO:0008006" key="4">
    <source>
        <dbReference type="Google" id="ProtNLM"/>
    </source>
</evidence>
<feature type="transmembrane region" description="Helical" evidence="1">
    <location>
        <begin position="64"/>
        <end position="94"/>
    </location>
</feature>
<proteinExistence type="predicted"/>
<protein>
    <recommendedName>
        <fullName evidence="4">DUF4870 domain-containing protein</fullName>
    </recommendedName>
</protein>
<dbReference type="Proteomes" id="UP000474778">
    <property type="component" value="Unassembled WGS sequence"/>
</dbReference>
<keyword evidence="1" id="KW-0812">Transmembrane</keyword>
<keyword evidence="1" id="KW-1133">Transmembrane helix</keyword>
<sequence>MVSTTSQPVVIDDHSLGHLLYALMSAFPLLLLPPLFALVISLGQKSDKMSSLLYSHIRWQRWSIISLFSLLLLAYLVPQGWLSISLSLLALLWFCHRTIKGWMSLVDGLAI</sequence>
<evidence type="ECO:0000256" key="1">
    <source>
        <dbReference type="SAM" id="Phobius"/>
    </source>
</evidence>
<keyword evidence="1" id="KW-0472">Membrane</keyword>
<comment type="caution">
    <text evidence="2">The sequence shown here is derived from an EMBL/GenBank/DDBJ whole genome shotgun (WGS) entry which is preliminary data.</text>
</comment>